<dbReference type="InterPro" id="IPR053105">
    <property type="entry name" value="Class_V-like_SAM-MTase"/>
</dbReference>
<dbReference type="InterPro" id="IPR046341">
    <property type="entry name" value="SET_dom_sf"/>
</dbReference>
<dbReference type="PANTHER" id="PTHR47250">
    <property type="entry name" value="HISTONE-LYSINE N-METHYLTRANSFERASE SET-6"/>
    <property type="match status" value="1"/>
</dbReference>
<organism evidence="4 5">
    <name type="scientific">Oculimacula yallundae</name>
    <dbReference type="NCBI Taxonomy" id="86028"/>
    <lineage>
        <taxon>Eukaryota</taxon>
        <taxon>Fungi</taxon>
        <taxon>Dikarya</taxon>
        <taxon>Ascomycota</taxon>
        <taxon>Pezizomycotina</taxon>
        <taxon>Leotiomycetes</taxon>
        <taxon>Helotiales</taxon>
        <taxon>Ploettnerulaceae</taxon>
        <taxon>Oculimacula</taxon>
    </lineage>
</organism>
<evidence type="ECO:0000313" key="4">
    <source>
        <dbReference type="EMBL" id="KAL2074332.1"/>
    </source>
</evidence>
<evidence type="ECO:0000256" key="1">
    <source>
        <dbReference type="SAM" id="MobiDB-lite"/>
    </source>
</evidence>
<evidence type="ECO:0000313" key="5">
    <source>
        <dbReference type="Proteomes" id="UP001595075"/>
    </source>
</evidence>
<keyword evidence="2" id="KW-0472">Membrane</keyword>
<keyword evidence="5" id="KW-1185">Reference proteome</keyword>
<feature type="compositionally biased region" description="Polar residues" evidence="1">
    <location>
        <begin position="147"/>
        <end position="157"/>
    </location>
</feature>
<comment type="caution">
    <text evidence="4">The sequence shown here is derived from an EMBL/GenBank/DDBJ whole genome shotgun (WGS) entry which is preliminary data.</text>
</comment>
<feature type="transmembrane region" description="Helical" evidence="2">
    <location>
        <begin position="725"/>
        <end position="745"/>
    </location>
</feature>
<dbReference type="PANTHER" id="PTHR47250:SF3">
    <property type="entry name" value="HISTONE-LYSINE N-METHYLTRANSFERASE SET-6"/>
    <property type="match status" value="1"/>
</dbReference>
<dbReference type="Proteomes" id="UP001595075">
    <property type="component" value="Unassembled WGS sequence"/>
</dbReference>
<feature type="transmembrane region" description="Helical" evidence="2">
    <location>
        <begin position="685"/>
        <end position="705"/>
    </location>
</feature>
<evidence type="ECO:0000256" key="2">
    <source>
        <dbReference type="SAM" id="Phobius"/>
    </source>
</evidence>
<dbReference type="SUPFAM" id="SSF82199">
    <property type="entry name" value="SET domain"/>
    <property type="match status" value="1"/>
</dbReference>
<feature type="domain" description="SET" evidence="3">
    <location>
        <begin position="477"/>
        <end position="583"/>
    </location>
</feature>
<feature type="compositionally biased region" description="Basic and acidic residues" evidence="1">
    <location>
        <begin position="174"/>
        <end position="190"/>
    </location>
</feature>
<evidence type="ECO:0000259" key="3">
    <source>
        <dbReference type="PROSITE" id="PS50280"/>
    </source>
</evidence>
<reference evidence="4 5" key="1">
    <citation type="journal article" date="2024" name="Commun. Biol.">
        <title>Comparative genomic analysis of thermophilic fungi reveals convergent evolutionary adaptations and gene losses.</title>
        <authorList>
            <person name="Steindorff A.S."/>
            <person name="Aguilar-Pontes M.V."/>
            <person name="Robinson A.J."/>
            <person name="Andreopoulos B."/>
            <person name="LaButti K."/>
            <person name="Kuo A."/>
            <person name="Mondo S."/>
            <person name="Riley R."/>
            <person name="Otillar R."/>
            <person name="Haridas S."/>
            <person name="Lipzen A."/>
            <person name="Grimwood J."/>
            <person name="Schmutz J."/>
            <person name="Clum A."/>
            <person name="Reid I.D."/>
            <person name="Moisan M.C."/>
            <person name="Butler G."/>
            <person name="Nguyen T.T.M."/>
            <person name="Dewar K."/>
            <person name="Conant G."/>
            <person name="Drula E."/>
            <person name="Henrissat B."/>
            <person name="Hansel C."/>
            <person name="Singer S."/>
            <person name="Hutchinson M.I."/>
            <person name="de Vries R.P."/>
            <person name="Natvig D.O."/>
            <person name="Powell A.J."/>
            <person name="Tsang A."/>
            <person name="Grigoriev I.V."/>
        </authorList>
    </citation>
    <scope>NUCLEOTIDE SEQUENCE [LARGE SCALE GENOMIC DNA]</scope>
    <source>
        <strain evidence="4 5">CBS 494.80</strain>
    </source>
</reference>
<keyword evidence="2" id="KW-1133">Transmembrane helix</keyword>
<dbReference type="Pfam" id="PF00856">
    <property type="entry name" value="SET"/>
    <property type="match status" value="1"/>
</dbReference>
<feature type="compositionally biased region" description="Polar residues" evidence="1">
    <location>
        <begin position="163"/>
        <end position="173"/>
    </location>
</feature>
<feature type="region of interest" description="Disordered" evidence="1">
    <location>
        <begin position="88"/>
        <end position="191"/>
    </location>
</feature>
<accession>A0ABR4CWV8</accession>
<dbReference type="SMART" id="SM00317">
    <property type="entry name" value="SET"/>
    <property type="match status" value="1"/>
</dbReference>
<proteinExistence type="predicted"/>
<dbReference type="PROSITE" id="PS50280">
    <property type="entry name" value="SET"/>
    <property type="match status" value="1"/>
</dbReference>
<dbReference type="InterPro" id="IPR001214">
    <property type="entry name" value="SET_dom"/>
</dbReference>
<keyword evidence="2" id="KW-0812">Transmembrane</keyword>
<name>A0ABR4CWV8_9HELO</name>
<gene>
    <name evidence="4" type="ORF">VTL71DRAFT_8110</name>
</gene>
<protein>
    <recommendedName>
        <fullName evidence="3">SET domain-containing protein</fullName>
    </recommendedName>
</protein>
<feature type="compositionally biased region" description="Polar residues" evidence="1">
    <location>
        <begin position="103"/>
        <end position="113"/>
    </location>
</feature>
<dbReference type="Gene3D" id="2.170.270.10">
    <property type="entry name" value="SET domain"/>
    <property type="match status" value="1"/>
</dbReference>
<dbReference type="EMBL" id="JAZHXI010000002">
    <property type="protein sequence ID" value="KAL2074332.1"/>
    <property type="molecule type" value="Genomic_DNA"/>
</dbReference>
<sequence length="836" mass="93474">MSPTTDPLQHLMNILGNEFTNDLNSLASSSSSRSLLQVKINAEICIQSQDSDVLGEAHVPQIHKGSININVGELEEYLRINANGNLGMPTPARSPIGRDGGASPSSTQSQLSETDFVPAESRRLQRKVQSSDSQPSKRRKTAGALQVTEQSSLSTRSEPPVSTGVSTTRQLQTKPRDFPQRKKKNEDGVHHLQPSSVERFIAGIWKQVFSSVEITPVSLEDYSQIEPMSTGSNIEAFREINSLCLKITKMSRCSRALETIIQAHWVDCYEARIKNIGFEKPFLSSTETKMSALREACSILKWSEKELRNRLSIWRGYKEIKDIGGWACLVFAGSGIYRFCKYRGGFGKNLATRLDRLRPSLEVAADTLHPEWRKLLSLIGQESQTLYSGHPHDWVVSDGMSPVALKSTYTQWYPDFKFTHIEDSVLDQELWGRDDPRSISGTNTAFCTDCGYFQSNNVSANECRCFPELYGACKAPVPVQVFRTPLGKNNGLIARCEFPRGSAIGEFTGLITKGMDGTDVMQGGHDENRYQIYQGNMGNYTRFINHSCAPNSQFQKFCWLGSERIILVSRGVEAGTEITESSVFKYRKSVALRNIYFLTTAICFVDTYKDWYAKELAKLQAPRFSPIYFKMASEFTNLTSDHDPSLPLQSVSVSTTAEVDWSGYDSREPPGLPQRIFHKPKLSTILSDCASILSPIGLLCFAIAIFSINGDPVQEAVHVKWRNGINIIATAFPIMFASIAGRMVYELARWRLERGATMGLLEQLIGSRTVGGVIITHFNLRIFNMLDASLLFVWAFSPLGSQSVLRILESGFKEQITNSSVVYYDTNARRSLQTYE</sequence>